<dbReference type="GO" id="GO:0009289">
    <property type="term" value="C:pilus"/>
    <property type="evidence" value="ECO:0007669"/>
    <property type="project" value="InterPro"/>
</dbReference>
<dbReference type="GO" id="GO:0007155">
    <property type="term" value="P:cell adhesion"/>
    <property type="evidence" value="ECO:0007669"/>
    <property type="project" value="InterPro"/>
</dbReference>
<dbReference type="SUPFAM" id="SSF49401">
    <property type="entry name" value="Bacterial adhesins"/>
    <property type="match status" value="1"/>
</dbReference>
<reference evidence="1 2" key="1">
    <citation type="submission" date="2016-04" db="EMBL/GenBank/DDBJ databases">
        <title>ATOL: Assembling a taxonomically balanced genome-scale reconstruction of the evolutionary history of the Enterobacteriaceae.</title>
        <authorList>
            <person name="Plunkett G.III."/>
            <person name="Neeno-Eckwall E.C."/>
            <person name="Glasner J.D."/>
            <person name="Perna N.T."/>
        </authorList>
    </citation>
    <scope>NUCLEOTIDE SEQUENCE [LARGE SCALE GENOMIC DNA]</scope>
    <source>
        <strain evidence="1 2">ATCC 700826</strain>
    </source>
</reference>
<dbReference type="Proteomes" id="UP000078250">
    <property type="component" value="Unassembled WGS sequence"/>
</dbReference>
<dbReference type="EMBL" id="LXEV01000011">
    <property type="protein sequence ID" value="OAT49455.1"/>
    <property type="molecule type" value="Genomic_DNA"/>
</dbReference>
<keyword evidence="2" id="KW-1185">Reference proteome</keyword>
<protein>
    <submittedName>
        <fullName evidence="1">Uncharacterized protein</fullName>
    </submittedName>
</protein>
<name>A0AAJ3HUD9_PROHU</name>
<dbReference type="AlphaFoldDB" id="A0AAJ3HUD9"/>
<gene>
    <name evidence="1" type="ORF">M997_0671</name>
</gene>
<dbReference type="Gene3D" id="2.60.40.1090">
    <property type="entry name" value="Fimbrial-type adhesion domain"/>
    <property type="match status" value="1"/>
</dbReference>
<comment type="caution">
    <text evidence="1">The sequence shown here is derived from an EMBL/GenBank/DDBJ whole genome shotgun (WGS) entry which is preliminary data.</text>
</comment>
<organism evidence="1 2">
    <name type="scientific">Proteus hauseri ATCC 700826</name>
    <dbReference type="NCBI Taxonomy" id="1354271"/>
    <lineage>
        <taxon>Bacteria</taxon>
        <taxon>Pseudomonadati</taxon>
        <taxon>Pseudomonadota</taxon>
        <taxon>Gammaproteobacteria</taxon>
        <taxon>Enterobacterales</taxon>
        <taxon>Morganellaceae</taxon>
        <taxon>Proteus</taxon>
    </lineage>
</organism>
<evidence type="ECO:0000313" key="2">
    <source>
        <dbReference type="Proteomes" id="UP000078250"/>
    </source>
</evidence>
<dbReference type="InterPro" id="IPR036937">
    <property type="entry name" value="Adhesion_dom_fimbrial_sf"/>
</dbReference>
<sequence>MNPYSDWVDFDIKMTNCPNVTNKVSAVFIGDFNAQGGYFINKGTSTNVGIQVKNRDNNNLLRSGETIEKNIVNDSDILTFNLSARA</sequence>
<accession>A0AAJ3HUD9</accession>
<evidence type="ECO:0000313" key="1">
    <source>
        <dbReference type="EMBL" id="OAT49455.1"/>
    </source>
</evidence>
<proteinExistence type="predicted"/>
<dbReference type="InterPro" id="IPR008966">
    <property type="entry name" value="Adhesion_dom_sf"/>
</dbReference>